<gene>
    <name evidence="12" type="ORF">GBAR_LOCUS15626</name>
</gene>
<comment type="caution">
    <text evidence="12">The sequence shown here is derived from an EMBL/GenBank/DDBJ whole genome shotgun (WGS) entry which is preliminary data.</text>
</comment>
<evidence type="ECO:0000256" key="4">
    <source>
        <dbReference type="ARBA" id="ARBA00023040"/>
    </source>
</evidence>
<evidence type="ECO:0000313" key="12">
    <source>
        <dbReference type="EMBL" id="CAI8027308.1"/>
    </source>
</evidence>
<dbReference type="Pfam" id="PF00003">
    <property type="entry name" value="7tm_3"/>
    <property type="match status" value="1"/>
</dbReference>
<evidence type="ECO:0000259" key="11">
    <source>
        <dbReference type="PROSITE" id="PS50259"/>
    </source>
</evidence>
<feature type="transmembrane region" description="Helical" evidence="10">
    <location>
        <begin position="178"/>
        <end position="198"/>
    </location>
</feature>
<dbReference type="PROSITE" id="PS50259">
    <property type="entry name" value="G_PROTEIN_RECEP_F3_4"/>
    <property type="match status" value="1"/>
</dbReference>
<feature type="region of interest" description="Disordered" evidence="9">
    <location>
        <begin position="456"/>
        <end position="499"/>
    </location>
</feature>
<sequence>MTSDKIEAGEEGGCGDVEGELVPLERFDYSNDKLGCLLLESLDQLYFLGISGNVTFDEQGDRVSNTVRISQYQPGRGRPRLDGTLTMANALVGYASFEGDGDNITGLSVSLVDDNATVTFPEGIPPDGIPKEVIVFTALPLTVVYYILATCGIVFAAVCLIFNIIYRKRKIVRLTSPNLNYLIIVGAVLLYMSVFFWVSPAKEEMEATVLCNFRIWLFSIGNTLCLAVVLSKMWRVHYIFTSPSPKRKPKPPQDWHLLIITLVIVSVDLVILLIPTAIEKSRSRGQLAESQEHRETEDELGVAQIHRYYSCYSDSQLIWLFMSYIYKFLLQIAAIYFAFMSRKIRFKALNDSKEIAAIIYITSLLLVISAFGFWIGLLYLNTSTVVFGLAQFLTASVILGLLFIPKMISLRLDPQGVNIFSGGQRNTTTASINQSSIDILETGHKMQELSSRVKELESELEKHQNGSSSTVTPLYTCNITTPTQTSPDSKLDPGMDPEP</sequence>
<feature type="transmembrane region" description="Helical" evidence="10">
    <location>
        <begin position="317"/>
        <end position="339"/>
    </location>
</feature>
<feature type="transmembrane region" description="Helical" evidence="10">
    <location>
        <begin position="213"/>
        <end position="234"/>
    </location>
</feature>
<evidence type="ECO:0000256" key="10">
    <source>
        <dbReference type="SAM" id="Phobius"/>
    </source>
</evidence>
<dbReference type="InterPro" id="IPR017978">
    <property type="entry name" value="GPCR_3_C"/>
</dbReference>
<keyword evidence="13" id="KW-1185">Reference proteome</keyword>
<dbReference type="PANTHER" id="PTHR10519">
    <property type="entry name" value="GABA-B RECEPTOR"/>
    <property type="match status" value="1"/>
</dbReference>
<feature type="transmembrane region" description="Helical" evidence="10">
    <location>
        <begin position="385"/>
        <end position="404"/>
    </location>
</feature>
<evidence type="ECO:0000313" key="13">
    <source>
        <dbReference type="Proteomes" id="UP001174909"/>
    </source>
</evidence>
<evidence type="ECO:0000256" key="8">
    <source>
        <dbReference type="ARBA" id="ARBA00023224"/>
    </source>
</evidence>
<dbReference type="AlphaFoldDB" id="A0AA35WMV3"/>
<dbReference type="CDD" id="cd15047">
    <property type="entry name" value="7tmC_GABA-B-like"/>
    <property type="match status" value="1"/>
</dbReference>
<evidence type="ECO:0000256" key="2">
    <source>
        <dbReference type="ARBA" id="ARBA00022692"/>
    </source>
</evidence>
<organism evidence="12 13">
    <name type="scientific">Geodia barretti</name>
    <name type="common">Barrett's horny sponge</name>
    <dbReference type="NCBI Taxonomy" id="519541"/>
    <lineage>
        <taxon>Eukaryota</taxon>
        <taxon>Metazoa</taxon>
        <taxon>Porifera</taxon>
        <taxon>Demospongiae</taxon>
        <taxon>Heteroscleromorpha</taxon>
        <taxon>Tetractinellida</taxon>
        <taxon>Astrophorina</taxon>
        <taxon>Geodiidae</taxon>
        <taxon>Geodia</taxon>
    </lineage>
</organism>
<feature type="transmembrane region" description="Helical" evidence="10">
    <location>
        <begin position="143"/>
        <end position="166"/>
    </location>
</feature>
<feature type="transmembrane region" description="Helical" evidence="10">
    <location>
        <begin position="359"/>
        <end position="379"/>
    </location>
</feature>
<feature type="compositionally biased region" description="Polar residues" evidence="9">
    <location>
        <begin position="465"/>
        <end position="488"/>
    </location>
</feature>
<proteinExistence type="predicted"/>
<dbReference type="GO" id="GO:0007214">
    <property type="term" value="P:gamma-aminobutyric acid signaling pathway"/>
    <property type="evidence" value="ECO:0007669"/>
    <property type="project" value="TreeGrafter"/>
</dbReference>
<dbReference type="InterPro" id="IPR002455">
    <property type="entry name" value="GPCR3_GABA-B"/>
</dbReference>
<keyword evidence="4" id="KW-0297">G-protein coupled receptor</keyword>
<dbReference type="Gene3D" id="3.40.50.2300">
    <property type="match status" value="2"/>
</dbReference>
<keyword evidence="2 10" id="KW-0812">Transmembrane</keyword>
<evidence type="ECO:0000256" key="3">
    <source>
        <dbReference type="ARBA" id="ARBA00022989"/>
    </source>
</evidence>
<reference evidence="12" key="1">
    <citation type="submission" date="2023-03" db="EMBL/GenBank/DDBJ databases">
        <authorList>
            <person name="Steffen K."/>
            <person name="Cardenas P."/>
        </authorList>
    </citation>
    <scope>NUCLEOTIDE SEQUENCE</scope>
</reference>
<evidence type="ECO:0000256" key="7">
    <source>
        <dbReference type="ARBA" id="ARBA00023180"/>
    </source>
</evidence>
<evidence type="ECO:0000256" key="6">
    <source>
        <dbReference type="ARBA" id="ARBA00023170"/>
    </source>
</evidence>
<dbReference type="EMBL" id="CASHTH010002269">
    <property type="protein sequence ID" value="CAI8027308.1"/>
    <property type="molecule type" value="Genomic_DNA"/>
</dbReference>
<evidence type="ECO:0000256" key="5">
    <source>
        <dbReference type="ARBA" id="ARBA00023136"/>
    </source>
</evidence>
<feature type="domain" description="G-protein coupled receptors family 3 profile" evidence="11">
    <location>
        <begin position="141"/>
        <end position="415"/>
    </location>
</feature>
<dbReference type="GO" id="GO:0004965">
    <property type="term" value="F:G protein-coupled GABA receptor activity"/>
    <property type="evidence" value="ECO:0007669"/>
    <property type="project" value="InterPro"/>
</dbReference>
<keyword evidence="6 12" id="KW-0675">Receptor</keyword>
<accession>A0AA35WMV3</accession>
<keyword evidence="3 10" id="KW-1133">Transmembrane helix</keyword>
<evidence type="ECO:0000256" key="1">
    <source>
        <dbReference type="ARBA" id="ARBA00004141"/>
    </source>
</evidence>
<keyword evidence="8" id="KW-0807">Transducer</keyword>
<dbReference type="Proteomes" id="UP001174909">
    <property type="component" value="Unassembled WGS sequence"/>
</dbReference>
<dbReference type="PRINTS" id="PR01176">
    <property type="entry name" value="GABABRECEPTR"/>
</dbReference>
<dbReference type="PANTHER" id="PTHR10519:SF74">
    <property type="entry name" value="GAMMA-AMINOBUTYRIC ACID TYPE B RECEPTOR SUBUNIT 2"/>
    <property type="match status" value="1"/>
</dbReference>
<keyword evidence="7" id="KW-0325">Glycoprotein</keyword>
<protein>
    <submittedName>
        <fullName evidence="12">Gamma-aminobutyric acid type B receptor subunit 2</fullName>
    </submittedName>
</protein>
<dbReference type="GO" id="GO:0038039">
    <property type="term" value="C:G protein-coupled receptor heterodimeric complex"/>
    <property type="evidence" value="ECO:0007669"/>
    <property type="project" value="TreeGrafter"/>
</dbReference>
<feature type="transmembrane region" description="Helical" evidence="10">
    <location>
        <begin position="255"/>
        <end position="278"/>
    </location>
</feature>
<name>A0AA35WMV3_GEOBA</name>
<keyword evidence="5 10" id="KW-0472">Membrane</keyword>
<evidence type="ECO:0000256" key="9">
    <source>
        <dbReference type="SAM" id="MobiDB-lite"/>
    </source>
</evidence>
<comment type="subcellular location">
    <subcellularLocation>
        <location evidence="1">Membrane</location>
        <topology evidence="1">Multi-pass membrane protein</topology>
    </subcellularLocation>
</comment>